<gene>
    <name evidence="1" type="ORF">DOTSEDRAFT_69686</name>
</gene>
<dbReference type="AlphaFoldDB" id="N1PWD0"/>
<proteinExistence type="predicted"/>
<dbReference type="Proteomes" id="UP000016933">
    <property type="component" value="Unassembled WGS sequence"/>
</dbReference>
<reference evidence="2" key="1">
    <citation type="journal article" date="2012" name="PLoS Genet.">
        <title>The genomes of the fungal plant pathogens Cladosporium fulvum and Dothistroma septosporum reveal adaptation to different hosts and lifestyles but also signatures of common ancestry.</title>
        <authorList>
            <person name="de Wit P.J.G.M."/>
            <person name="van der Burgt A."/>
            <person name="Oekmen B."/>
            <person name="Stergiopoulos I."/>
            <person name="Abd-Elsalam K.A."/>
            <person name="Aerts A.L."/>
            <person name="Bahkali A.H."/>
            <person name="Beenen H.G."/>
            <person name="Chettri P."/>
            <person name="Cox M.P."/>
            <person name="Datema E."/>
            <person name="de Vries R.P."/>
            <person name="Dhillon B."/>
            <person name="Ganley A.R."/>
            <person name="Griffiths S.A."/>
            <person name="Guo Y."/>
            <person name="Hamelin R.C."/>
            <person name="Henrissat B."/>
            <person name="Kabir M.S."/>
            <person name="Jashni M.K."/>
            <person name="Kema G."/>
            <person name="Klaubauf S."/>
            <person name="Lapidus A."/>
            <person name="Levasseur A."/>
            <person name="Lindquist E."/>
            <person name="Mehrabi R."/>
            <person name="Ohm R.A."/>
            <person name="Owen T.J."/>
            <person name="Salamov A."/>
            <person name="Schwelm A."/>
            <person name="Schijlen E."/>
            <person name="Sun H."/>
            <person name="van den Burg H.A."/>
            <person name="van Ham R.C.H.J."/>
            <person name="Zhang S."/>
            <person name="Goodwin S.B."/>
            <person name="Grigoriev I.V."/>
            <person name="Collemare J."/>
            <person name="Bradshaw R.E."/>
        </authorList>
    </citation>
    <scope>NUCLEOTIDE SEQUENCE [LARGE SCALE GENOMIC DNA]</scope>
    <source>
        <strain evidence="2">NZE10 / CBS 128990</strain>
    </source>
</reference>
<dbReference type="HOGENOM" id="CLU_2223206_0_0_1"/>
<keyword evidence="2" id="KW-1185">Reference proteome</keyword>
<evidence type="ECO:0000313" key="1">
    <source>
        <dbReference type="EMBL" id="EME47836.1"/>
    </source>
</evidence>
<reference evidence="1 2" key="2">
    <citation type="journal article" date="2012" name="PLoS Pathog.">
        <title>Diverse lifestyles and strategies of plant pathogenesis encoded in the genomes of eighteen Dothideomycetes fungi.</title>
        <authorList>
            <person name="Ohm R.A."/>
            <person name="Feau N."/>
            <person name="Henrissat B."/>
            <person name="Schoch C.L."/>
            <person name="Horwitz B.A."/>
            <person name="Barry K.W."/>
            <person name="Condon B.J."/>
            <person name="Copeland A.C."/>
            <person name="Dhillon B."/>
            <person name="Glaser F."/>
            <person name="Hesse C.N."/>
            <person name="Kosti I."/>
            <person name="LaButti K."/>
            <person name="Lindquist E.A."/>
            <person name="Lucas S."/>
            <person name="Salamov A.A."/>
            <person name="Bradshaw R.E."/>
            <person name="Ciuffetti L."/>
            <person name="Hamelin R.C."/>
            <person name="Kema G.H.J."/>
            <person name="Lawrence C."/>
            <person name="Scott J.A."/>
            <person name="Spatafora J.W."/>
            <person name="Turgeon B.G."/>
            <person name="de Wit P.J.G.M."/>
            <person name="Zhong S."/>
            <person name="Goodwin S.B."/>
            <person name="Grigoriev I.V."/>
        </authorList>
    </citation>
    <scope>NUCLEOTIDE SEQUENCE [LARGE SCALE GENOMIC DNA]</scope>
    <source>
        <strain evidence="2">NZE10 / CBS 128990</strain>
    </source>
</reference>
<dbReference type="EMBL" id="KB446536">
    <property type="protein sequence ID" value="EME47836.1"/>
    <property type="molecule type" value="Genomic_DNA"/>
</dbReference>
<name>N1PWD0_DOTSN</name>
<accession>N1PWD0</accession>
<organism evidence="1 2">
    <name type="scientific">Dothistroma septosporum (strain NZE10 / CBS 128990)</name>
    <name type="common">Red band needle blight fungus</name>
    <name type="synonym">Mycosphaerella pini</name>
    <dbReference type="NCBI Taxonomy" id="675120"/>
    <lineage>
        <taxon>Eukaryota</taxon>
        <taxon>Fungi</taxon>
        <taxon>Dikarya</taxon>
        <taxon>Ascomycota</taxon>
        <taxon>Pezizomycotina</taxon>
        <taxon>Dothideomycetes</taxon>
        <taxon>Dothideomycetidae</taxon>
        <taxon>Mycosphaerellales</taxon>
        <taxon>Mycosphaerellaceae</taxon>
        <taxon>Dothistroma</taxon>
    </lineage>
</organism>
<evidence type="ECO:0000313" key="2">
    <source>
        <dbReference type="Proteomes" id="UP000016933"/>
    </source>
</evidence>
<sequence length="106" mass="11264">MYITVELRADRAPAPGVTCCQTQKGGTCLCGHRRAKLCEMRGSLCAATCIGTCAALDAASRLAGRPTCSRGCRLSGSDILRSLAAHTMHNSIMLQFHMPAGDSHVW</sequence>
<protein>
    <submittedName>
        <fullName evidence="1">Uncharacterized protein</fullName>
    </submittedName>
</protein>